<keyword evidence="8" id="KW-0804">Transcription</keyword>
<dbReference type="PaxDb" id="30732-ENSOMEP00000023303"/>
<dbReference type="FunFam" id="3.30.160.60:FF:000193">
    <property type="entry name" value="Zinc finger protein 300"/>
    <property type="match status" value="1"/>
</dbReference>
<evidence type="ECO:0000256" key="4">
    <source>
        <dbReference type="ARBA" id="ARBA00022737"/>
    </source>
</evidence>
<dbReference type="PROSITE" id="PS50157">
    <property type="entry name" value="ZINC_FINGER_C2H2_2"/>
    <property type="match status" value="3"/>
</dbReference>
<dbReference type="InterPro" id="IPR013087">
    <property type="entry name" value="Znf_C2H2_type"/>
</dbReference>
<evidence type="ECO:0000256" key="9">
    <source>
        <dbReference type="ARBA" id="ARBA00023242"/>
    </source>
</evidence>
<feature type="compositionally biased region" description="Basic residues" evidence="11">
    <location>
        <begin position="177"/>
        <end position="190"/>
    </location>
</feature>
<dbReference type="Gene3D" id="3.30.160.60">
    <property type="entry name" value="Classic Zinc Finger"/>
    <property type="match status" value="3"/>
</dbReference>
<evidence type="ECO:0000256" key="6">
    <source>
        <dbReference type="ARBA" id="ARBA00022833"/>
    </source>
</evidence>
<keyword evidence="5 10" id="KW-0863">Zinc-finger</keyword>
<dbReference type="InterPro" id="IPR036236">
    <property type="entry name" value="Znf_C2H2_sf"/>
</dbReference>
<dbReference type="PANTHER" id="PTHR23235">
    <property type="entry name" value="KRUEPPEL-LIKE TRANSCRIPTION FACTOR"/>
    <property type="match status" value="1"/>
</dbReference>
<dbReference type="Pfam" id="PF00096">
    <property type="entry name" value="zf-C2H2"/>
    <property type="match status" value="2"/>
</dbReference>
<reference evidence="14" key="2">
    <citation type="submission" date="2025-09" db="UniProtKB">
        <authorList>
            <consortium name="Ensembl"/>
        </authorList>
    </citation>
    <scope>IDENTIFICATION</scope>
</reference>
<keyword evidence="6" id="KW-0862">Zinc</keyword>
<feature type="region of interest" description="Disordered" evidence="11">
    <location>
        <begin position="122"/>
        <end position="217"/>
    </location>
</feature>
<evidence type="ECO:0000256" key="2">
    <source>
        <dbReference type="ARBA" id="ARBA00006991"/>
    </source>
</evidence>
<comment type="subcellular location">
    <subcellularLocation>
        <location evidence="1">Nucleus</location>
    </subcellularLocation>
</comment>
<evidence type="ECO:0000256" key="3">
    <source>
        <dbReference type="ARBA" id="ARBA00022723"/>
    </source>
</evidence>
<keyword evidence="7" id="KW-0805">Transcription regulation</keyword>
<organism evidence="14 15">
    <name type="scientific">Oryzias melastigma</name>
    <name type="common">Marine medaka</name>
    <dbReference type="NCBI Taxonomy" id="30732"/>
    <lineage>
        <taxon>Eukaryota</taxon>
        <taxon>Metazoa</taxon>
        <taxon>Chordata</taxon>
        <taxon>Craniata</taxon>
        <taxon>Vertebrata</taxon>
        <taxon>Euteleostomi</taxon>
        <taxon>Actinopterygii</taxon>
        <taxon>Neopterygii</taxon>
        <taxon>Teleostei</taxon>
        <taxon>Neoteleostei</taxon>
        <taxon>Acanthomorphata</taxon>
        <taxon>Ovalentaria</taxon>
        <taxon>Atherinomorphae</taxon>
        <taxon>Beloniformes</taxon>
        <taxon>Adrianichthyidae</taxon>
        <taxon>Oryziinae</taxon>
        <taxon>Oryzias</taxon>
    </lineage>
</organism>
<dbReference type="AlphaFoldDB" id="A0A3B3CZS3"/>
<evidence type="ECO:0000256" key="11">
    <source>
        <dbReference type="SAM" id="MobiDB-lite"/>
    </source>
</evidence>
<evidence type="ECO:0000256" key="1">
    <source>
        <dbReference type="ARBA" id="ARBA00004123"/>
    </source>
</evidence>
<evidence type="ECO:0000259" key="13">
    <source>
        <dbReference type="PROSITE" id="PS50157"/>
    </source>
</evidence>
<feature type="region of interest" description="Disordered" evidence="11">
    <location>
        <begin position="46"/>
        <end position="90"/>
    </location>
</feature>
<evidence type="ECO:0000256" key="12">
    <source>
        <dbReference type="SAM" id="SignalP"/>
    </source>
</evidence>
<dbReference type="STRING" id="30732.ENSOMEP00000023303"/>
<dbReference type="GO" id="GO:0008270">
    <property type="term" value="F:zinc ion binding"/>
    <property type="evidence" value="ECO:0007669"/>
    <property type="project" value="UniProtKB-KW"/>
</dbReference>
<keyword evidence="3" id="KW-0479">Metal-binding</keyword>
<keyword evidence="12" id="KW-0732">Signal</keyword>
<evidence type="ECO:0000256" key="8">
    <source>
        <dbReference type="ARBA" id="ARBA00023163"/>
    </source>
</evidence>
<evidence type="ECO:0000256" key="5">
    <source>
        <dbReference type="ARBA" id="ARBA00022771"/>
    </source>
</evidence>
<dbReference type="FunFam" id="3.30.160.60:FF:000912">
    <property type="entry name" value="Zinc finger protein 660"/>
    <property type="match status" value="1"/>
</dbReference>
<reference evidence="14" key="1">
    <citation type="submission" date="2025-08" db="UniProtKB">
        <authorList>
            <consortium name="Ensembl"/>
        </authorList>
    </citation>
    <scope>IDENTIFICATION</scope>
</reference>
<dbReference type="Ensembl" id="ENSOMET00000012573.1">
    <property type="protein sequence ID" value="ENSOMEP00000023303.1"/>
    <property type="gene ID" value="ENSOMEG00000003350.1"/>
</dbReference>
<feature type="compositionally biased region" description="Polar residues" evidence="11">
    <location>
        <begin position="158"/>
        <end position="170"/>
    </location>
</feature>
<evidence type="ECO:0000313" key="15">
    <source>
        <dbReference type="Proteomes" id="UP000261560"/>
    </source>
</evidence>
<comment type="similarity">
    <text evidence="2">Belongs to the krueppel C2H2-type zinc-finger protein family.</text>
</comment>
<protein>
    <recommendedName>
        <fullName evidence="13">C2H2-type domain-containing protein</fullName>
    </recommendedName>
</protein>
<dbReference type="OMA" id="WFIKEED"/>
<proteinExistence type="inferred from homology"/>
<accession>A0A3B3CZS3</accession>
<evidence type="ECO:0000256" key="10">
    <source>
        <dbReference type="PROSITE-ProRule" id="PRU00042"/>
    </source>
</evidence>
<sequence>MYLITTQKTFKGLILSCICVPAVLSQHWFIKEEDICNQQRNLRVEQNDPETTQTKEELGEPELQQIKEEQEEREPQQTKEEQEEPQTIQIKETYTLIEISTFEGHVFTESDENNQQSFTVTDDLDEEGNQHEESTSTPDEETEPQNRHQRKKRDRSHVQSVASSHMSESQCDPDVRKKFKKATLVKKTKQSPKEKRLSNIKSGKGTRTAHKMSAHMKTKSDEGPYVCEECGKNFGSCLLSYLKTHMRTHRGEKPLCKCDRSFSRLYNLKSHMIIHTGEKPFTCKECDRSFNRISNLKSHMITHTGEKTELLSMDVQVYGANLVPILYKTQIKQILYMKKIDVWQKNKINVKMFSILK</sequence>
<keyword evidence="4" id="KW-0677">Repeat</keyword>
<feature type="compositionally biased region" description="Basic and acidic residues" evidence="11">
    <location>
        <begin position="65"/>
        <end position="80"/>
    </location>
</feature>
<feature type="domain" description="C2H2-type" evidence="13">
    <location>
        <begin position="281"/>
        <end position="308"/>
    </location>
</feature>
<feature type="domain" description="C2H2-type" evidence="13">
    <location>
        <begin position="258"/>
        <end position="280"/>
    </location>
</feature>
<feature type="compositionally biased region" description="Basic residues" evidence="11">
    <location>
        <begin position="207"/>
        <end position="217"/>
    </location>
</feature>
<evidence type="ECO:0000256" key="7">
    <source>
        <dbReference type="ARBA" id="ARBA00023015"/>
    </source>
</evidence>
<dbReference type="SMART" id="SM00355">
    <property type="entry name" value="ZnF_C2H2"/>
    <property type="match status" value="3"/>
</dbReference>
<dbReference type="SUPFAM" id="SSF57667">
    <property type="entry name" value="beta-beta-alpha zinc fingers"/>
    <property type="match status" value="2"/>
</dbReference>
<name>A0A3B3CZS3_ORYME</name>
<dbReference type="Proteomes" id="UP000261560">
    <property type="component" value="Unplaced"/>
</dbReference>
<dbReference type="GO" id="GO:0005634">
    <property type="term" value="C:nucleus"/>
    <property type="evidence" value="ECO:0007669"/>
    <property type="project" value="UniProtKB-SubCell"/>
</dbReference>
<keyword evidence="15" id="KW-1185">Reference proteome</keyword>
<feature type="domain" description="C2H2-type" evidence="13">
    <location>
        <begin position="225"/>
        <end position="254"/>
    </location>
</feature>
<feature type="chain" id="PRO_5017299940" description="C2H2-type domain-containing protein" evidence="12">
    <location>
        <begin position="26"/>
        <end position="357"/>
    </location>
</feature>
<keyword evidence="9" id="KW-0539">Nucleus</keyword>
<dbReference type="PROSITE" id="PS00028">
    <property type="entry name" value="ZINC_FINGER_C2H2_1"/>
    <property type="match status" value="1"/>
</dbReference>
<feature type="signal peptide" evidence="12">
    <location>
        <begin position="1"/>
        <end position="25"/>
    </location>
</feature>
<evidence type="ECO:0000313" key="14">
    <source>
        <dbReference type="Ensembl" id="ENSOMEP00000023303.1"/>
    </source>
</evidence>
<dbReference type="GeneTree" id="ENSGT01150000286977"/>